<proteinExistence type="predicted"/>
<name>A0A0K1EGM3_CHOCO</name>
<protein>
    <submittedName>
        <fullName evidence="5">Hydrolase</fullName>
        <ecNumber evidence="5">3.-.-.-</ecNumber>
    </submittedName>
</protein>
<dbReference type="PIRSF" id="PIRSF033093">
    <property type="entry name" value="UCP_ML1119"/>
    <property type="match status" value="1"/>
</dbReference>
<dbReference type="AlphaFoldDB" id="A0A0K1EGM3"/>
<organism evidence="5 6">
    <name type="scientific">Chondromyces crocatus</name>
    <dbReference type="NCBI Taxonomy" id="52"/>
    <lineage>
        <taxon>Bacteria</taxon>
        <taxon>Pseudomonadati</taxon>
        <taxon>Myxococcota</taxon>
        <taxon>Polyangia</taxon>
        <taxon>Polyangiales</taxon>
        <taxon>Polyangiaceae</taxon>
        <taxon>Chondromyces</taxon>
    </lineage>
</organism>
<dbReference type="PANTHER" id="PTHR30337">
    <property type="entry name" value="COMPONENT OF ATP-DEPENDENT DSDNA EXONUCLEASE"/>
    <property type="match status" value="1"/>
</dbReference>
<keyword evidence="1" id="KW-0540">Nuclease</keyword>
<dbReference type="OrthoDB" id="9773856at2"/>
<sequence>MATATRFIHTADWQLGLRAHFIHGDAGALVREARLRTVARIGALAREYKADFVVVAGDVFEHHELKPDTLRRAFDRMADIPTPVYLLPGNHDPLMPGSLYESDRWRKECPPNVHVLASRDPIVVSEGVVILPCPLFEKHALGDVTDHLSPQLGPPDHVRIGVAHGGIREILAGFHGDDEPQHNTIPADLADRAQLDYLALGDWHGRLQIDDRTWYSGTPEATRFKERDPGSVLLVDIGARGEAPEVTPHEVCTFRWKQHQHTLDGADDLERLDRFLTEYPDKDSTLLELTLVGVLHVDLRARLDAEILSRASHRFRFLRTRDDGLHTLVSDDDLAGLRGAGWIGGVAERLRTGIEGFPQEDAERALRLLYRLHKEVA</sequence>
<accession>A0A0K1EGM3</accession>
<dbReference type="Gene3D" id="3.60.21.10">
    <property type="match status" value="1"/>
</dbReference>
<dbReference type="EC" id="3.-.-.-" evidence="5"/>
<dbReference type="InterPro" id="IPR029052">
    <property type="entry name" value="Metallo-depent_PP-like"/>
</dbReference>
<dbReference type="GO" id="GO:0004527">
    <property type="term" value="F:exonuclease activity"/>
    <property type="evidence" value="ECO:0007669"/>
    <property type="project" value="UniProtKB-KW"/>
</dbReference>
<dbReference type="InterPro" id="IPR050535">
    <property type="entry name" value="DNA_Repair-Maintenance_Comp"/>
</dbReference>
<dbReference type="PATRIC" id="fig|52.7.peg.4570"/>
<dbReference type="Pfam" id="PF00149">
    <property type="entry name" value="Metallophos"/>
    <property type="match status" value="1"/>
</dbReference>
<dbReference type="InterPro" id="IPR004843">
    <property type="entry name" value="Calcineurin-like_PHP"/>
</dbReference>
<dbReference type="RefSeq" id="WP_050431992.1">
    <property type="nucleotide sequence ID" value="NZ_CP012159.1"/>
</dbReference>
<evidence type="ECO:0000313" key="5">
    <source>
        <dbReference type="EMBL" id="AKT39999.1"/>
    </source>
</evidence>
<dbReference type="KEGG" id="ccro:CMC5_041520"/>
<dbReference type="Proteomes" id="UP000067626">
    <property type="component" value="Chromosome"/>
</dbReference>
<keyword evidence="2 5" id="KW-0378">Hydrolase</keyword>
<dbReference type="EMBL" id="CP012159">
    <property type="protein sequence ID" value="AKT39999.1"/>
    <property type="molecule type" value="Genomic_DNA"/>
</dbReference>
<evidence type="ECO:0000256" key="3">
    <source>
        <dbReference type="ARBA" id="ARBA00022839"/>
    </source>
</evidence>
<keyword evidence="6" id="KW-1185">Reference proteome</keyword>
<dbReference type="PANTHER" id="PTHR30337:SF0">
    <property type="entry name" value="NUCLEASE SBCCD SUBUNIT D"/>
    <property type="match status" value="1"/>
</dbReference>
<dbReference type="STRING" id="52.CMC5_041520"/>
<dbReference type="InterPro" id="IPR041796">
    <property type="entry name" value="Mre11_N"/>
</dbReference>
<dbReference type="CDD" id="cd00840">
    <property type="entry name" value="MPP_Mre11_N"/>
    <property type="match status" value="1"/>
</dbReference>
<dbReference type="InterPro" id="IPR014577">
    <property type="entry name" value="UCP033093_metalloPase"/>
</dbReference>
<evidence type="ECO:0000256" key="2">
    <source>
        <dbReference type="ARBA" id="ARBA00022801"/>
    </source>
</evidence>
<reference evidence="5 6" key="1">
    <citation type="submission" date="2015-07" db="EMBL/GenBank/DDBJ databases">
        <title>Genome analysis of myxobacterium Chondromyces crocatus Cm c5 reveals a high potential for natural compound synthesis and the genetic basis for the loss of fruiting body formation.</title>
        <authorList>
            <person name="Zaburannyi N."/>
            <person name="Bunk B."/>
            <person name="Maier J."/>
            <person name="Overmann J."/>
            <person name="Mueller R."/>
        </authorList>
    </citation>
    <scope>NUCLEOTIDE SEQUENCE [LARGE SCALE GENOMIC DNA]</scope>
    <source>
        <strain evidence="5 6">Cm c5</strain>
    </source>
</reference>
<feature type="domain" description="Calcineurin-like phosphoesterase" evidence="4">
    <location>
        <begin position="6"/>
        <end position="229"/>
    </location>
</feature>
<evidence type="ECO:0000259" key="4">
    <source>
        <dbReference type="Pfam" id="PF00149"/>
    </source>
</evidence>
<gene>
    <name evidence="5" type="ORF">CMC5_041520</name>
</gene>
<evidence type="ECO:0000256" key="1">
    <source>
        <dbReference type="ARBA" id="ARBA00022722"/>
    </source>
</evidence>
<evidence type="ECO:0000313" key="6">
    <source>
        <dbReference type="Proteomes" id="UP000067626"/>
    </source>
</evidence>
<keyword evidence="3" id="KW-0269">Exonuclease</keyword>
<dbReference type="SUPFAM" id="SSF56300">
    <property type="entry name" value="Metallo-dependent phosphatases"/>
    <property type="match status" value="1"/>
</dbReference>